<evidence type="ECO:0000256" key="4">
    <source>
        <dbReference type="ARBA" id="ARBA00022801"/>
    </source>
</evidence>
<dbReference type="RefSeq" id="WP_029576554.1">
    <property type="nucleotide sequence ID" value="NZ_JGZT01000006.1"/>
</dbReference>
<evidence type="ECO:0000313" key="12">
    <source>
        <dbReference type="Proteomes" id="UP000029003"/>
    </source>
</evidence>
<evidence type="ECO:0000256" key="7">
    <source>
        <dbReference type="ARBA" id="ARBA00023125"/>
    </source>
</evidence>
<feature type="binding site" evidence="10">
    <location>
        <position position="166"/>
    </location>
    <ligand>
        <name>Mn(2+)</name>
        <dbReference type="ChEBI" id="CHEBI:29035"/>
    </ligand>
</feature>
<dbReference type="EC" id="3.1.-.-" evidence="10"/>
<keyword evidence="8 10" id="KW-0464">Manganese</keyword>
<reference evidence="11 12" key="1">
    <citation type="submission" date="2014-03" db="EMBL/GenBank/DDBJ databases">
        <title>Genomics of Bifidobacteria.</title>
        <authorList>
            <person name="Ventura M."/>
            <person name="Milani C."/>
            <person name="Lugli G.A."/>
        </authorList>
    </citation>
    <scope>NUCLEOTIDE SEQUENCE [LARGE SCALE GENOMIC DNA]</scope>
    <source>
        <strain evidence="11 12">LMG 21395</strain>
    </source>
</reference>
<dbReference type="GO" id="GO:0004520">
    <property type="term" value="F:DNA endonuclease activity"/>
    <property type="evidence" value="ECO:0007669"/>
    <property type="project" value="InterPro"/>
</dbReference>
<dbReference type="NCBIfam" id="TIGR00287">
    <property type="entry name" value="cas1"/>
    <property type="match status" value="1"/>
</dbReference>
<dbReference type="Proteomes" id="UP000029003">
    <property type="component" value="Unassembled WGS sequence"/>
</dbReference>
<comment type="cofactor">
    <cofactor evidence="10">
        <name>Mg(2+)</name>
        <dbReference type="ChEBI" id="CHEBI:18420"/>
    </cofactor>
    <cofactor evidence="10">
        <name>Mn(2+)</name>
        <dbReference type="ChEBI" id="CHEBI:29035"/>
    </cofactor>
</comment>
<dbReference type="EMBL" id="JGZT01000006">
    <property type="protein sequence ID" value="KFJ02824.1"/>
    <property type="molecule type" value="Genomic_DNA"/>
</dbReference>
<comment type="subunit">
    <text evidence="9 10">Homodimer, forms a heterotetramer with a Cas2 homodimer.</text>
</comment>
<name>A0A087E4X3_9BIFI</name>
<evidence type="ECO:0000256" key="3">
    <source>
        <dbReference type="ARBA" id="ARBA00022759"/>
    </source>
</evidence>
<dbReference type="GO" id="GO:0003677">
    <property type="term" value="F:DNA binding"/>
    <property type="evidence" value="ECO:0007669"/>
    <property type="project" value="UniProtKB-KW"/>
</dbReference>
<dbReference type="NCBIfam" id="TIGR03640">
    <property type="entry name" value="cas1_DVULG"/>
    <property type="match status" value="1"/>
</dbReference>
<dbReference type="GO" id="GO:0046872">
    <property type="term" value="F:metal ion binding"/>
    <property type="evidence" value="ECO:0007669"/>
    <property type="project" value="UniProtKB-UniRule"/>
</dbReference>
<dbReference type="HAMAP" id="MF_01470">
    <property type="entry name" value="Cas1"/>
    <property type="match status" value="1"/>
</dbReference>
<gene>
    <name evidence="10" type="primary">cas1</name>
    <name evidence="11" type="ORF">THER5_1291</name>
</gene>
<organism evidence="11 12">
    <name type="scientific">Bifidobacterium thermacidophilum subsp. thermacidophilum</name>
    <dbReference type="NCBI Taxonomy" id="79262"/>
    <lineage>
        <taxon>Bacteria</taxon>
        <taxon>Bacillati</taxon>
        <taxon>Actinomycetota</taxon>
        <taxon>Actinomycetes</taxon>
        <taxon>Bifidobacteriales</taxon>
        <taxon>Bifidobacteriaceae</taxon>
        <taxon>Bifidobacterium</taxon>
    </lineage>
</organism>
<feature type="binding site" evidence="10">
    <location>
        <position position="249"/>
    </location>
    <ligand>
        <name>Mn(2+)</name>
        <dbReference type="ChEBI" id="CHEBI:29035"/>
    </ligand>
</feature>
<evidence type="ECO:0000256" key="1">
    <source>
        <dbReference type="ARBA" id="ARBA00022722"/>
    </source>
</evidence>
<comment type="caution">
    <text evidence="11">The sequence shown here is derived from an EMBL/GenBank/DDBJ whole genome shotgun (WGS) entry which is preliminary data.</text>
</comment>
<dbReference type="InterPro" id="IPR042206">
    <property type="entry name" value="CRISPR-assoc_Cas1_C"/>
</dbReference>
<keyword evidence="5 10" id="KW-0460">Magnesium</keyword>
<protein>
    <recommendedName>
        <fullName evidence="10">CRISPR-associated endonuclease Cas1</fullName>
        <ecNumber evidence="10">3.1.-.-</ecNumber>
    </recommendedName>
</protein>
<dbReference type="AlphaFoldDB" id="A0A087E4X3"/>
<evidence type="ECO:0000256" key="5">
    <source>
        <dbReference type="ARBA" id="ARBA00022842"/>
    </source>
</evidence>
<dbReference type="PANTHER" id="PTHR34353:SF2">
    <property type="entry name" value="CRISPR-ASSOCIATED ENDONUCLEASE CAS1 1"/>
    <property type="match status" value="1"/>
</dbReference>
<proteinExistence type="inferred from homology"/>
<keyword evidence="6 10" id="KW-0051">Antiviral defense</keyword>
<comment type="similarity">
    <text evidence="10">Belongs to the CRISPR-associated endonuclease Cas1 family.</text>
</comment>
<evidence type="ECO:0000313" key="11">
    <source>
        <dbReference type="EMBL" id="KFJ02824.1"/>
    </source>
</evidence>
<dbReference type="GO" id="GO:0051607">
    <property type="term" value="P:defense response to virus"/>
    <property type="evidence" value="ECO:0007669"/>
    <property type="project" value="UniProtKB-UniRule"/>
</dbReference>
<evidence type="ECO:0000256" key="2">
    <source>
        <dbReference type="ARBA" id="ARBA00022723"/>
    </source>
</evidence>
<dbReference type="GO" id="GO:0016787">
    <property type="term" value="F:hydrolase activity"/>
    <property type="evidence" value="ECO:0007669"/>
    <property type="project" value="UniProtKB-KW"/>
</dbReference>
<dbReference type="GO" id="GO:0043571">
    <property type="term" value="P:maintenance of CRISPR repeat elements"/>
    <property type="evidence" value="ECO:0007669"/>
    <property type="project" value="UniProtKB-UniRule"/>
</dbReference>
<keyword evidence="3 10" id="KW-0255">Endonuclease</keyword>
<keyword evidence="1 10" id="KW-0540">Nuclease</keyword>
<feature type="binding site" evidence="10">
    <location>
        <position position="234"/>
    </location>
    <ligand>
        <name>Mn(2+)</name>
        <dbReference type="ChEBI" id="CHEBI:29035"/>
    </ligand>
</feature>
<evidence type="ECO:0000256" key="10">
    <source>
        <dbReference type="HAMAP-Rule" id="MF_01470"/>
    </source>
</evidence>
<keyword evidence="4 10" id="KW-0378">Hydrolase</keyword>
<evidence type="ECO:0000256" key="6">
    <source>
        <dbReference type="ARBA" id="ARBA00023118"/>
    </source>
</evidence>
<evidence type="ECO:0000256" key="8">
    <source>
        <dbReference type="ARBA" id="ARBA00023211"/>
    </source>
</evidence>
<sequence length="343" mass="39010">MRTLLNSLFVLSEDVYLSCKDDNVYVERGKERVGSVPLRSIEHILCFSYKGASPALMGRCAELGVSLSFYSPWGKYYCSIFGENSRNVLLRREQYRIADDESRALPIAKSFVIGKVYNARWVLERARRDHAMSINMERVAGQSHLLADAIVSVRAQTSIDALRGVEGRAAQDYFYTFDDLILRDKDDFFFESRSRRPPMDRMNALLSFVYVLLAGDCAAALHGVGLDPYVGFLHRDLPGRESLALDLMEELRSVLCDRFALSLVNTGAIKSSDFEERENGGVFLNDKGRRTVLAAWKKRKDEVLTHPFLKEKIPWGLVPYVQALLLARTIRGDLDAYPPFMWK</sequence>
<keyword evidence="7 10" id="KW-0238">DNA-binding</keyword>
<dbReference type="Gene3D" id="3.100.10.20">
    <property type="entry name" value="CRISPR-associated endonuclease Cas1, N-terminal domain"/>
    <property type="match status" value="1"/>
</dbReference>
<dbReference type="Pfam" id="PF01867">
    <property type="entry name" value="Cas_Cas1"/>
    <property type="match status" value="1"/>
</dbReference>
<dbReference type="InterPro" id="IPR042211">
    <property type="entry name" value="CRISPR-assoc_Cas1_N"/>
</dbReference>
<dbReference type="PANTHER" id="PTHR34353">
    <property type="entry name" value="CRISPR-ASSOCIATED ENDONUCLEASE CAS1 1"/>
    <property type="match status" value="1"/>
</dbReference>
<comment type="function">
    <text evidence="10">CRISPR (clustered regularly interspaced short palindromic repeat), is an adaptive immune system that provides protection against mobile genetic elements (viruses, transposable elements and conjugative plasmids). CRISPR clusters contain spacers, sequences complementary to antecedent mobile elements, and target invading nucleic acids. CRISPR clusters are transcribed and processed into CRISPR RNA (crRNA). Acts as a dsDNA endonuclease. Involved in the integration of spacer DNA into the CRISPR cassette.</text>
</comment>
<dbReference type="InterPro" id="IPR002729">
    <property type="entry name" value="CRISPR-assoc_Cas1"/>
</dbReference>
<dbReference type="Gene3D" id="1.20.120.920">
    <property type="entry name" value="CRISPR-associated endonuclease Cas1, C-terminal domain"/>
    <property type="match status" value="1"/>
</dbReference>
<dbReference type="InterPro" id="IPR050646">
    <property type="entry name" value="Cas1"/>
</dbReference>
<keyword evidence="2 10" id="KW-0479">Metal-binding</keyword>
<evidence type="ECO:0000256" key="9">
    <source>
        <dbReference type="ARBA" id="ARBA00038592"/>
    </source>
</evidence>
<dbReference type="OrthoDB" id="1550386at2"/>
<dbReference type="InterPro" id="IPR019856">
    <property type="entry name" value="CRISPR-assoc_Cas1_DVULG"/>
</dbReference>
<accession>A0A087E4X3</accession>